<dbReference type="InterPro" id="IPR036249">
    <property type="entry name" value="Thioredoxin-like_sf"/>
</dbReference>
<sequence length="77" mass="8852">MVEYTLYSTEGCHLCEQALDLIKQSAPEAYQALQVQDIAYDDALYECYKWSIPVLKASSGKELRWPFDGEQLKGFVR</sequence>
<dbReference type="AlphaFoldDB" id="A0A2S2E2M8"/>
<dbReference type="Gene3D" id="3.40.30.10">
    <property type="entry name" value="Glutaredoxin"/>
    <property type="match status" value="1"/>
</dbReference>
<name>A0A2S2E2M8_9ALTE</name>
<dbReference type="OrthoDB" id="8537427at2"/>
<proteinExistence type="predicted"/>
<dbReference type="RefSeq" id="WP_109339517.1">
    <property type="nucleotide sequence ID" value="NZ_CP029347.1"/>
</dbReference>
<dbReference type="EMBL" id="CP029347">
    <property type="protein sequence ID" value="AWL11901.1"/>
    <property type="molecule type" value="Genomic_DNA"/>
</dbReference>
<evidence type="ECO:0000313" key="2">
    <source>
        <dbReference type="Proteomes" id="UP000245728"/>
    </source>
</evidence>
<accession>A0A2S2E2M8</accession>
<organism evidence="1 2">
    <name type="scientific">Saliniradius amylolyticus</name>
    <dbReference type="NCBI Taxonomy" id="2183582"/>
    <lineage>
        <taxon>Bacteria</taxon>
        <taxon>Pseudomonadati</taxon>
        <taxon>Pseudomonadota</taxon>
        <taxon>Gammaproteobacteria</taxon>
        <taxon>Alteromonadales</taxon>
        <taxon>Alteromonadaceae</taxon>
        <taxon>Saliniradius</taxon>
    </lineage>
</organism>
<dbReference type="Proteomes" id="UP000245728">
    <property type="component" value="Chromosome"/>
</dbReference>
<evidence type="ECO:0008006" key="3">
    <source>
        <dbReference type="Google" id="ProtNLM"/>
    </source>
</evidence>
<dbReference type="Pfam" id="PF05768">
    <property type="entry name" value="Glrx-like"/>
    <property type="match status" value="1"/>
</dbReference>
<dbReference type="InterPro" id="IPR008554">
    <property type="entry name" value="Glutaredoxin-like"/>
</dbReference>
<gene>
    <name evidence="1" type="ORF">HMF8227_01426</name>
</gene>
<keyword evidence="2" id="KW-1185">Reference proteome</keyword>
<evidence type="ECO:0000313" key="1">
    <source>
        <dbReference type="EMBL" id="AWL11901.1"/>
    </source>
</evidence>
<reference evidence="1 2" key="1">
    <citation type="submission" date="2018-05" db="EMBL/GenBank/DDBJ databases">
        <title>Salinimonas sp. HMF8227 Genome sequencing and assembly.</title>
        <authorList>
            <person name="Kang H."/>
            <person name="Kang J."/>
            <person name="Cha I."/>
            <person name="Kim H."/>
            <person name="Joh K."/>
        </authorList>
    </citation>
    <scope>NUCLEOTIDE SEQUENCE [LARGE SCALE GENOMIC DNA]</scope>
    <source>
        <strain evidence="1 2">HMF8227</strain>
    </source>
</reference>
<protein>
    <recommendedName>
        <fullName evidence="3">Glutaredoxin-like protein</fullName>
    </recommendedName>
</protein>
<dbReference type="KEGG" id="salh:HMF8227_01426"/>
<dbReference type="SUPFAM" id="SSF52833">
    <property type="entry name" value="Thioredoxin-like"/>
    <property type="match status" value="1"/>
</dbReference>